<keyword evidence="3" id="KW-1185">Reference proteome</keyword>
<gene>
    <name evidence="2" type="ORF">R3P38DRAFT_2516062</name>
</gene>
<sequence>QCDMSGLLAEYVRSRNPFAGDDPARDLDSLFCHHFLRRSARIRAIRLRNENGTQNFQPLPMQTSTSQLLPRSTVAEPKTGLKRRASETYNSDDRPTKKQRASVKQKHPKCPPALKKKHRRKKTTDGKTRRGPGRETNQAERLVDRVEVLGSPDFDLERDSSTGGTGWCGAAPPPEVKQRMCSLYNQEPRGRALYPYIRKFAPAEYRKCPDIRKERGTIFVDCKGQIFMYRSYRADWLMERCEEVQAAIHVLVGDGRTAQRQEDCRDLVRGPHWPIIIGHHRQSCQTPRLANWHEQHRDQVDAFVRLPIVQRIIGWVSSVVTLLFPAVAARFKADAKWHAERYGIKPLFGLFWNYCLNTWFEGQRRIHCKPHADSKNQIGVCVLLIYVLQGYDFNDEERTWLVIWEAAVAVQLPPWTLAIYPSALFYHFNIDVDEIDFVRTEGDVEVPTRQNSRPIVDGDECGRGSMVFFNQSTMRQAAAVGFDSLRQAKEQGVPITIDPKLSLQEAFQLHVTFQPMDTFSLGS</sequence>
<feature type="region of interest" description="Disordered" evidence="1">
    <location>
        <begin position="53"/>
        <end position="139"/>
    </location>
</feature>
<proteinExistence type="predicted"/>
<evidence type="ECO:0000313" key="2">
    <source>
        <dbReference type="EMBL" id="KAK7038350.1"/>
    </source>
</evidence>
<dbReference type="EMBL" id="JAWWNJ010000017">
    <property type="protein sequence ID" value="KAK7038350.1"/>
    <property type="molecule type" value="Genomic_DNA"/>
</dbReference>
<dbReference type="AlphaFoldDB" id="A0AAW0CJX5"/>
<feature type="compositionally biased region" description="Basic residues" evidence="1">
    <location>
        <begin position="97"/>
        <end position="122"/>
    </location>
</feature>
<dbReference type="Proteomes" id="UP001362999">
    <property type="component" value="Unassembled WGS sequence"/>
</dbReference>
<evidence type="ECO:0000256" key="1">
    <source>
        <dbReference type="SAM" id="MobiDB-lite"/>
    </source>
</evidence>
<comment type="caution">
    <text evidence="2">The sequence shown here is derived from an EMBL/GenBank/DDBJ whole genome shotgun (WGS) entry which is preliminary data.</text>
</comment>
<feature type="non-terminal residue" evidence="2">
    <location>
        <position position="1"/>
    </location>
</feature>
<accession>A0AAW0CJX5</accession>
<feature type="compositionally biased region" description="Polar residues" evidence="1">
    <location>
        <begin position="53"/>
        <end position="70"/>
    </location>
</feature>
<reference evidence="2 3" key="1">
    <citation type="journal article" date="2024" name="J Genomics">
        <title>Draft genome sequencing and assembly of Favolaschia claudopus CIRM-BRFM 2984 isolated from oak limbs.</title>
        <authorList>
            <person name="Navarro D."/>
            <person name="Drula E."/>
            <person name="Chaduli D."/>
            <person name="Cazenave R."/>
            <person name="Ahrendt S."/>
            <person name="Wang J."/>
            <person name="Lipzen A."/>
            <person name="Daum C."/>
            <person name="Barry K."/>
            <person name="Grigoriev I.V."/>
            <person name="Favel A."/>
            <person name="Rosso M.N."/>
            <person name="Martin F."/>
        </authorList>
    </citation>
    <scope>NUCLEOTIDE SEQUENCE [LARGE SCALE GENOMIC DNA]</scope>
    <source>
        <strain evidence="2 3">CIRM-BRFM 2984</strain>
    </source>
</reference>
<name>A0AAW0CJX5_9AGAR</name>
<organism evidence="2 3">
    <name type="scientific">Favolaschia claudopus</name>
    <dbReference type="NCBI Taxonomy" id="2862362"/>
    <lineage>
        <taxon>Eukaryota</taxon>
        <taxon>Fungi</taxon>
        <taxon>Dikarya</taxon>
        <taxon>Basidiomycota</taxon>
        <taxon>Agaricomycotina</taxon>
        <taxon>Agaricomycetes</taxon>
        <taxon>Agaricomycetidae</taxon>
        <taxon>Agaricales</taxon>
        <taxon>Marasmiineae</taxon>
        <taxon>Mycenaceae</taxon>
        <taxon>Favolaschia</taxon>
    </lineage>
</organism>
<protein>
    <submittedName>
        <fullName evidence="2">Uncharacterized protein</fullName>
    </submittedName>
</protein>
<evidence type="ECO:0000313" key="3">
    <source>
        <dbReference type="Proteomes" id="UP001362999"/>
    </source>
</evidence>